<evidence type="ECO:0000256" key="3">
    <source>
        <dbReference type="ARBA" id="ARBA00022827"/>
    </source>
</evidence>
<dbReference type="SUPFAM" id="SSF51905">
    <property type="entry name" value="FAD/NAD(P)-binding domain"/>
    <property type="match status" value="1"/>
</dbReference>
<feature type="compositionally biased region" description="Polar residues" evidence="5">
    <location>
        <begin position="19"/>
        <end position="29"/>
    </location>
</feature>
<dbReference type="PANTHER" id="PTHR43400:SF10">
    <property type="entry name" value="3-OXOSTEROID 1-DEHYDROGENASE"/>
    <property type="match status" value="1"/>
</dbReference>
<reference evidence="7 8" key="1">
    <citation type="journal article" date="2015" name="BMC Genomics">
        <title>The genome of the truffle-parasite Tolypocladium ophioglossoides and the evolution of antifungal peptaibiotics.</title>
        <authorList>
            <person name="Quandt C.A."/>
            <person name="Bushley K.E."/>
            <person name="Spatafora J.W."/>
        </authorList>
    </citation>
    <scope>NUCLEOTIDE SEQUENCE [LARGE SCALE GENOMIC DNA]</scope>
    <source>
        <strain evidence="7 8">CBS 100239</strain>
    </source>
</reference>
<organism evidence="7 8">
    <name type="scientific">Tolypocladium ophioglossoides (strain CBS 100239)</name>
    <name type="common">Snaketongue truffleclub</name>
    <name type="synonym">Elaphocordyceps ophioglossoides</name>
    <dbReference type="NCBI Taxonomy" id="1163406"/>
    <lineage>
        <taxon>Eukaryota</taxon>
        <taxon>Fungi</taxon>
        <taxon>Dikarya</taxon>
        <taxon>Ascomycota</taxon>
        <taxon>Pezizomycotina</taxon>
        <taxon>Sordariomycetes</taxon>
        <taxon>Hypocreomycetidae</taxon>
        <taxon>Hypocreales</taxon>
        <taxon>Ophiocordycipitaceae</taxon>
        <taxon>Tolypocladium</taxon>
    </lineage>
</organism>
<evidence type="ECO:0000313" key="7">
    <source>
        <dbReference type="EMBL" id="KND92082.1"/>
    </source>
</evidence>
<keyword evidence="3" id="KW-0274">FAD</keyword>
<dbReference type="InterPro" id="IPR003953">
    <property type="entry name" value="FAD-dep_OxRdtase_2_FAD-bd"/>
</dbReference>
<keyword evidence="4" id="KW-0560">Oxidoreductase</keyword>
<gene>
    <name evidence="7" type="ORF">TOPH_03423</name>
</gene>
<dbReference type="PANTHER" id="PTHR43400">
    <property type="entry name" value="FUMARATE REDUCTASE"/>
    <property type="match status" value="1"/>
</dbReference>
<dbReference type="OrthoDB" id="7777654at2759"/>
<protein>
    <submittedName>
        <fullName evidence="7">3-oxosteroid 1-dehydrogenase</fullName>
    </submittedName>
</protein>
<dbReference type="EMBL" id="LFRF01000007">
    <property type="protein sequence ID" value="KND92082.1"/>
    <property type="molecule type" value="Genomic_DNA"/>
</dbReference>
<comment type="caution">
    <text evidence="7">The sequence shown here is derived from an EMBL/GenBank/DDBJ whole genome shotgun (WGS) entry which is preliminary data.</text>
</comment>
<evidence type="ECO:0000313" key="8">
    <source>
        <dbReference type="Proteomes" id="UP000036947"/>
    </source>
</evidence>
<accession>A0A0L0ND52</accession>
<keyword evidence="2" id="KW-0285">Flavoprotein</keyword>
<feature type="domain" description="FAD-dependent oxidoreductase 2 FAD-binding" evidence="6">
    <location>
        <begin position="57"/>
        <end position="155"/>
    </location>
</feature>
<evidence type="ECO:0000256" key="2">
    <source>
        <dbReference type="ARBA" id="ARBA00022630"/>
    </source>
</evidence>
<evidence type="ECO:0000256" key="5">
    <source>
        <dbReference type="SAM" id="MobiDB-lite"/>
    </source>
</evidence>
<feature type="region of interest" description="Disordered" evidence="5">
    <location>
        <begin position="16"/>
        <end position="50"/>
    </location>
</feature>
<dbReference type="AlphaFoldDB" id="A0A0L0ND52"/>
<dbReference type="Gene3D" id="3.50.50.60">
    <property type="entry name" value="FAD/NAD(P)-binding domain"/>
    <property type="match status" value="1"/>
</dbReference>
<dbReference type="Proteomes" id="UP000036947">
    <property type="component" value="Unassembled WGS sequence"/>
</dbReference>
<proteinExistence type="predicted"/>
<sequence>MTRSVALRLLRSSKRWTAATRQENSPSASEHTRRALSSRPNSAEPTQDGAVHEETEVLIIGSGAGALTAALGAKARGLCVIVVEKERTFRGASATSAGGLWIPCNPGSKAAGVVDSKLDALRYCEQAVGNAGPASSPARREAFLNNGPRMIEFFSS</sequence>
<dbReference type="Pfam" id="PF00890">
    <property type="entry name" value="FAD_binding_2"/>
    <property type="match status" value="1"/>
</dbReference>
<evidence type="ECO:0000256" key="1">
    <source>
        <dbReference type="ARBA" id="ARBA00001974"/>
    </source>
</evidence>
<dbReference type="InterPro" id="IPR036188">
    <property type="entry name" value="FAD/NAD-bd_sf"/>
</dbReference>
<name>A0A0L0ND52_TOLOC</name>
<dbReference type="STRING" id="1163406.A0A0L0ND52"/>
<evidence type="ECO:0000259" key="6">
    <source>
        <dbReference type="Pfam" id="PF00890"/>
    </source>
</evidence>
<keyword evidence="8" id="KW-1185">Reference proteome</keyword>
<comment type="cofactor">
    <cofactor evidence="1">
        <name>FAD</name>
        <dbReference type="ChEBI" id="CHEBI:57692"/>
    </cofactor>
</comment>
<dbReference type="InterPro" id="IPR050315">
    <property type="entry name" value="FAD-oxidoreductase_2"/>
</dbReference>
<evidence type="ECO:0000256" key="4">
    <source>
        <dbReference type="ARBA" id="ARBA00023002"/>
    </source>
</evidence>
<dbReference type="GO" id="GO:0016491">
    <property type="term" value="F:oxidoreductase activity"/>
    <property type="evidence" value="ECO:0007669"/>
    <property type="project" value="UniProtKB-KW"/>
</dbReference>